<dbReference type="EMBL" id="DXHX01000117">
    <property type="protein sequence ID" value="HIV74886.1"/>
    <property type="molecule type" value="Genomic_DNA"/>
</dbReference>
<dbReference type="Gene3D" id="3.10.290.10">
    <property type="entry name" value="RNA-binding S4 domain"/>
    <property type="match status" value="1"/>
</dbReference>
<name>A0A9D1PN79_9BACI</name>
<proteinExistence type="predicted"/>
<evidence type="ECO:0000313" key="3">
    <source>
        <dbReference type="Proteomes" id="UP000823937"/>
    </source>
</evidence>
<protein>
    <submittedName>
        <fullName evidence="2">RNA-binding S4 domain-containing protein</fullName>
    </submittedName>
</protein>
<dbReference type="PROSITE" id="PS50889">
    <property type="entry name" value="S4"/>
    <property type="match status" value="1"/>
</dbReference>
<reference evidence="2" key="2">
    <citation type="submission" date="2021-04" db="EMBL/GenBank/DDBJ databases">
        <authorList>
            <person name="Gilroy R."/>
        </authorList>
    </citation>
    <scope>NUCLEOTIDE SEQUENCE</scope>
    <source>
        <strain evidence="2">CHK169-2315</strain>
    </source>
</reference>
<gene>
    <name evidence="2" type="ORF">H9895_07420</name>
</gene>
<organism evidence="2 3">
    <name type="scientific">Candidatus Pseudogracilibacillus intestinigallinarum</name>
    <dbReference type="NCBI Taxonomy" id="2838742"/>
    <lineage>
        <taxon>Bacteria</taxon>
        <taxon>Bacillati</taxon>
        <taxon>Bacillota</taxon>
        <taxon>Bacilli</taxon>
        <taxon>Bacillales</taxon>
        <taxon>Bacillaceae</taxon>
        <taxon>Pseudogracilibacillus</taxon>
    </lineage>
</organism>
<evidence type="ECO:0000313" key="2">
    <source>
        <dbReference type="EMBL" id="HIV74886.1"/>
    </source>
</evidence>
<keyword evidence="1" id="KW-0694">RNA-binding</keyword>
<sequence>MEEIQIDSPFITLSQLLKFTNIFESGGFIKMYIQNEGVYVNDDLEFRRGKKLYDGDIIRLISGETFIVKSTTVQ</sequence>
<dbReference type="GO" id="GO:0003723">
    <property type="term" value="F:RNA binding"/>
    <property type="evidence" value="ECO:0007669"/>
    <property type="project" value="UniProtKB-KW"/>
</dbReference>
<dbReference type="SUPFAM" id="SSF55174">
    <property type="entry name" value="Alpha-L RNA-binding motif"/>
    <property type="match status" value="1"/>
</dbReference>
<dbReference type="InterPro" id="IPR036986">
    <property type="entry name" value="S4_RNA-bd_sf"/>
</dbReference>
<comment type="caution">
    <text evidence="2">The sequence shown here is derived from an EMBL/GenBank/DDBJ whole genome shotgun (WGS) entry which is preliminary data.</text>
</comment>
<evidence type="ECO:0000256" key="1">
    <source>
        <dbReference type="PROSITE-ProRule" id="PRU00182"/>
    </source>
</evidence>
<dbReference type="Pfam" id="PF13275">
    <property type="entry name" value="S4_2"/>
    <property type="match status" value="1"/>
</dbReference>
<reference evidence="2" key="1">
    <citation type="journal article" date="2021" name="PeerJ">
        <title>Extensive microbial diversity within the chicken gut microbiome revealed by metagenomics and culture.</title>
        <authorList>
            <person name="Gilroy R."/>
            <person name="Ravi A."/>
            <person name="Getino M."/>
            <person name="Pursley I."/>
            <person name="Horton D.L."/>
            <person name="Alikhan N.F."/>
            <person name="Baker D."/>
            <person name="Gharbi K."/>
            <person name="Hall N."/>
            <person name="Watson M."/>
            <person name="Adriaenssens E.M."/>
            <person name="Foster-Nyarko E."/>
            <person name="Jarju S."/>
            <person name="Secka A."/>
            <person name="Antonio M."/>
            <person name="Oren A."/>
            <person name="Chaudhuri R.R."/>
            <person name="La Ragione R."/>
            <person name="Hildebrand F."/>
            <person name="Pallen M.J."/>
        </authorList>
    </citation>
    <scope>NUCLEOTIDE SEQUENCE</scope>
    <source>
        <strain evidence="2">CHK169-2315</strain>
    </source>
</reference>
<accession>A0A9D1PN79</accession>
<dbReference type="Proteomes" id="UP000823937">
    <property type="component" value="Unassembled WGS sequence"/>
</dbReference>
<dbReference type="AlphaFoldDB" id="A0A9D1PN79"/>